<accession>A0AAE0XA25</accession>
<sequence>MPSVRTRRRATANAICTNLANTTLNSSELDVIHLMVKHNISAVSTVDQGFRLLNVFEAVDVTLCIRHAATTRKHQVPHYYLRERKAPEESSFLAALRSPAPAAARRKTQKEQKREAERYATVDKAVAYLKTEGIDARQFN</sequence>
<organism evidence="2 3">
    <name type="scientific">Podospora appendiculata</name>
    <dbReference type="NCBI Taxonomy" id="314037"/>
    <lineage>
        <taxon>Eukaryota</taxon>
        <taxon>Fungi</taxon>
        <taxon>Dikarya</taxon>
        <taxon>Ascomycota</taxon>
        <taxon>Pezizomycotina</taxon>
        <taxon>Sordariomycetes</taxon>
        <taxon>Sordariomycetidae</taxon>
        <taxon>Sordariales</taxon>
        <taxon>Podosporaceae</taxon>
        <taxon>Podospora</taxon>
    </lineage>
</organism>
<comment type="caution">
    <text evidence="2">The sequence shown here is derived from an EMBL/GenBank/DDBJ whole genome shotgun (WGS) entry which is preliminary data.</text>
</comment>
<dbReference type="EMBL" id="JAULSO010000002">
    <property type="protein sequence ID" value="KAK3688767.1"/>
    <property type="molecule type" value="Genomic_DNA"/>
</dbReference>
<evidence type="ECO:0000313" key="2">
    <source>
        <dbReference type="EMBL" id="KAK3688767.1"/>
    </source>
</evidence>
<proteinExistence type="predicted"/>
<reference evidence="2" key="1">
    <citation type="journal article" date="2023" name="Mol. Phylogenet. Evol.">
        <title>Genome-scale phylogeny and comparative genomics of the fungal order Sordariales.</title>
        <authorList>
            <person name="Hensen N."/>
            <person name="Bonometti L."/>
            <person name="Westerberg I."/>
            <person name="Brannstrom I.O."/>
            <person name="Guillou S."/>
            <person name="Cros-Aarteil S."/>
            <person name="Calhoun S."/>
            <person name="Haridas S."/>
            <person name="Kuo A."/>
            <person name="Mondo S."/>
            <person name="Pangilinan J."/>
            <person name="Riley R."/>
            <person name="LaButti K."/>
            <person name="Andreopoulos B."/>
            <person name="Lipzen A."/>
            <person name="Chen C."/>
            <person name="Yan M."/>
            <person name="Daum C."/>
            <person name="Ng V."/>
            <person name="Clum A."/>
            <person name="Steindorff A."/>
            <person name="Ohm R.A."/>
            <person name="Martin F."/>
            <person name="Silar P."/>
            <person name="Natvig D.O."/>
            <person name="Lalanne C."/>
            <person name="Gautier V."/>
            <person name="Ament-Velasquez S.L."/>
            <person name="Kruys A."/>
            <person name="Hutchinson M.I."/>
            <person name="Powell A.J."/>
            <person name="Barry K."/>
            <person name="Miller A.N."/>
            <person name="Grigoriev I.V."/>
            <person name="Debuchy R."/>
            <person name="Gladieux P."/>
            <person name="Hiltunen Thoren M."/>
            <person name="Johannesson H."/>
        </authorList>
    </citation>
    <scope>NUCLEOTIDE SEQUENCE</scope>
    <source>
        <strain evidence="2">CBS 314.62</strain>
    </source>
</reference>
<dbReference type="Gene3D" id="3.10.580.10">
    <property type="entry name" value="CBS-domain"/>
    <property type="match status" value="1"/>
</dbReference>
<evidence type="ECO:0000256" key="1">
    <source>
        <dbReference type="SAM" id="MobiDB-lite"/>
    </source>
</evidence>
<name>A0AAE0XA25_9PEZI</name>
<dbReference type="AlphaFoldDB" id="A0AAE0XA25"/>
<protein>
    <submittedName>
        <fullName evidence="2">Uncharacterized protein</fullName>
    </submittedName>
</protein>
<dbReference type="InterPro" id="IPR046342">
    <property type="entry name" value="CBS_dom_sf"/>
</dbReference>
<reference evidence="2" key="2">
    <citation type="submission" date="2023-06" db="EMBL/GenBank/DDBJ databases">
        <authorList>
            <consortium name="Lawrence Berkeley National Laboratory"/>
            <person name="Haridas S."/>
            <person name="Hensen N."/>
            <person name="Bonometti L."/>
            <person name="Westerberg I."/>
            <person name="Brannstrom I.O."/>
            <person name="Guillou S."/>
            <person name="Cros-Aarteil S."/>
            <person name="Calhoun S."/>
            <person name="Kuo A."/>
            <person name="Mondo S."/>
            <person name="Pangilinan J."/>
            <person name="Riley R."/>
            <person name="Labutti K."/>
            <person name="Andreopoulos B."/>
            <person name="Lipzen A."/>
            <person name="Chen C."/>
            <person name="Yanf M."/>
            <person name="Daum C."/>
            <person name="Ng V."/>
            <person name="Clum A."/>
            <person name="Steindorff A."/>
            <person name="Ohm R."/>
            <person name="Martin F."/>
            <person name="Silar P."/>
            <person name="Natvig D."/>
            <person name="Lalanne C."/>
            <person name="Gautier V."/>
            <person name="Ament-Velasquez S.L."/>
            <person name="Kruys A."/>
            <person name="Hutchinson M.I."/>
            <person name="Powell A.J."/>
            <person name="Barry K."/>
            <person name="Miller A.N."/>
            <person name="Grigoriev I.V."/>
            <person name="Debuchy R."/>
            <person name="Gladieux P."/>
            <person name="Thoren M.H."/>
            <person name="Johannesson H."/>
        </authorList>
    </citation>
    <scope>NUCLEOTIDE SEQUENCE</scope>
    <source>
        <strain evidence="2">CBS 314.62</strain>
    </source>
</reference>
<evidence type="ECO:0000313" key="3">
    <source>
        <dbReference type="Proteomes" id="UP001270362"/>
    </source>
</evidence>
<dbReference type="SUPFAM" id="SSF54631">
    <property type="entry name" value="CBS-domain pair"/>
    <property type="match status" value="1"/>
</dbReference>
<dbReference type="Proteomes" id="UP001270362">
    <property type="component" value="Unassembled WGS sequence"/>
</dbReference>
<feature type="region of interest" description="Disordered" evidence="1">
    <location>
        <begin position="97"/>
        <end position="116"/>
    </location>
</feature>
<gene>
    <name evidence="2" type="ORF">B0T22DRAFT_440295</name>
</gene>
<keyword evidence="3" id="KW-1185">Reference proteome</keyword>